<dbReference type="Pfam" id="PF00429">
    <property type="entry name" value="TLV_coat"/>
    <property type="match status" value="1"/>
</dbReference>
<dbReference type="InterPro" id="IPR008981">
    <property type="entry name" value="FMuLV_rcpt-bd"/>
</dbReference>
<keyword evidence="1" id="KW-0812">Transmembrane</keyword>
<protein>
    <submittedName>
        <fullName evidence="3">Endogenous retrovirus group S71 member 1 Env polyprotein-like</fullName>
    </submittedName>
</protein>
<dbReference type="RefSeq" id="XP_023382722.1">
    <property type="nucleotide sequence ID" value="XM_023526954.1"/>
</dbReference>
<dbReference type="Gene3D" id="1.10.287.210">
    <property type="match status" value="1"/>
</dbReference>
<dbReference type="PANTHER" id="PTHR10424:SF82">
    <property type="entry name" value="ENVELOPE GLYCOPROTEIN-RELATED"/>
    <property type="match status" value="1"/>
</dbReference>
<dbReference type="PANTHER" id="PTHR10424">
    <property type="entry name" value="VIRAL ENVELOPE PROTEIN"/>
    <property type="match status" value="1"/>
</dbReference>
<dbReference type="OrthoDB" id="9809405at2759"/>
<feature type="transmembrane region" description="Helical" evidence="1">
    <location>
        <begin position="565"/>
        <end position="591"/>
    </location>
</feature>
<name>A0A6P6C5U2_PTEVA</name>
<evidence type="ECO:0000313" key="3">
    <source>
        <dbReference type="RefSeq" id="XP_023382722.1"/>
    </source>
</evidence>
<evidence type="ECO:0000256" key="1">
    <source>
        <dbReference type="SAM" id="Phobius"/>
    </source>
</evidence>
<keyword evidence="1" id="KW-1133">Transmembrane helix</keyword>
<keyword evidence="2" id="KW-1185">Reference proteome</keyword>
<dbReference type="AlphaFoldDB" id="A0A6P6C5U2"/>
<evidence type="ECO:0000313" key="2">
    <source>
        <dbReference type="Proteomes" id="UP000515202"/>
    </source>
</evidence>
<keyword evidence="1" id="KW-0472">Membrane</keyword>
<dbReference type="KEGG" id="pvp:111735430"/>
<dbReference type="SUPFAM" id="SSF49830">
    <property type="entry name" value="ENV polyprotein, receptor-binding domain"/>
    <property type="match status" value="1"/>
</dbReference>
<organism evidence="2 3">
    <name type="scientific">Pteropus vampyrus</name>
    <name type="common">Large flying fox</name>
    <dbReference type="NCBI Taxonomy" id="132908"/>
    <lineage>
        <taxon>Eukaryota</taxon>
        <taxon>Metazoa</taxon>
        <taxon>Chordata</taxon>
        <taxon>Craniata</taxon>
        <taxon>Vertebrata</taxon>
        <taxon>Euteleostomi</taxon>
        <taxon>Mammalia</taxon>
        <taxon>Eutheria</taxon>
        <taxon>Laurasiatheria</taxon>
        <taxon>Chiroptera</taxon>
        <taxon>Yinpterochiroptera</taxon>
        <taxon>Pteropodoidea</taxon>
        <taxon>Pteropodidae</taxon>
        <taxon>Pteropodinae</taxon>
        <taxon>Pteropus</taxon>
    </lineage>
</organism>
<accession>A0A6P6C5U2</accession>
<dbReference type="InterPro" id="IPR018154">
    <property type="entry name" value="TLV/ENV_coat_polyprotein"/>
</dbReference>
<gene>
    <name evidence="3" type="primary">LOC111735430</name>
</gene>
<dbReference type="Gene3D" id="3.90.310.10">
    <property type="entry name" value="ENV polyprotein, receptor-binding domain"/>
    <property type="match status" value="1"/>
</dbReference>
<dbReference type="SUPFAM" id="SSF58069">
    <property type="entry name" value="Virus ectodomain"/>
    <property type="match status" value="1"/>
</dbReference>
<dbReference type="GeneID" id="111735430"/>
<dbReference type="Proteomes" id="UP000515202">
    <property type="component" value="Unplaced"/>
</dbReference>
<feature type="transmembrane region" description="Helical" evidence="1">
    <location>
        <begin position="436"/>
        <end position="458"/>
    </location>
</feature>
<proteinExistence type="predicted"/>
<dbReference type="CDD" id="cd09851">
    <property type="entry name" value="HTLV-1-like_HR1-HR2"/>
    <property type="match status" value="1"/>
</dbReference>
<sequence>MESNTHRGSTQDKTLAGIIVLGLVVITNVHGNPHQPQQAQWELIRSETGISILVNQTMYQPTFHVGLCNILGEELNKQIKEQMLAGSGPWWGCGVKNYEKGIQQVQLYMCSREDQSTCNKPNQYYCGHWGCETIAPWKNTDPFLTLTRPSQSSCATAGKCNPVVFTVKNWEDPSWVTGKTWGLRLYVSGDDPGMLMTIQKKPVRIPSIAIGPVGSDNEGLKDLTPTQLTTIRNTNNINKGHKPRQPYKPPRGTPDSILTMLNNVYKFANDSNSNATKDCWFCLNPAPPYYVGLGVIANLGTDQTPIRNVTSPNVTICPWGTQNPSVTLGDLQGKGTCIYTNTYRVDRSRYKENCKSSILVNSFSPTYLAAPSGTWFACNTGLTACINLNYWKNNTGFCVLVHVIPQVYMMSGQEGRQAMDLWGGYNYPRRKRAIPVLVPLLVGLGVAGSAAVGTAALVTGNQGIAWLTKQINDDLSTLEKSINHLETSLNSLAEVVLQNRRGLDLLFLKQGGLCVALGETCCFFVNHSGIIRDSLALIRQRVKDRNEKLRQGSNWYESWFNENSWLTMLLSAIAGPLIMLILLLIFGPCLLKWLRSLVQSHMTGAKILILGASAPTSWPRIPTSDSKIESL</sequence>
<reference evidence="3" key="1">
    <citation type="submission" date="2025-08" db="UniProtKB">
        <authorList>
            <consortium name="RefSeq"/>
        </authorList>
    </citation>
    <scope>IDENTIFICATION</scope>
    <source>
        <tissue evidence="3">Kidney</tissue>
    </source>
</reference>